<dbReference type="InterPro" id="IPR004177">
    <property type="entry name" value="DDHD_dom"/>
</dbReference>
<reference evidence="7 8" key="1">
    <citation type="submission" date="2025-05" db="UniProtKB">
        <authorList>
            <consortium name="RefSeq"/>
        </authorList>
    </citation>
    <scope>IDENTIFICATION</scope>
</reference>
<evidence type="ECO:0000313" key="8">
    <source>
        <dbReference type="RefSeq" id="XP_065663455.1"/>
    </source>
</evidence>
<evidence type="ECO:0000313" key="7">
    <source>
        <dbReference type="RefSeq" id="XP_065663454.1"/>
    </source>
</evidence>
<dbReference type="Pfam" id="PF24694">
    <property type="entry name" value="LNS2_PITM1-3"/>
    <property type="match status" value="1"/>
</dbReference>
<keyword evidence="2" id="KW-0597">Phosphoprotein</keyword>
<evidence type="ECO:0000313" key="6">
    <source>
        <dbReference type="Proteomes" id="UP001652625"/>
    </source>
</evidence>
<proteinExistence type="inferred from homology"/>
<evidence type="ECO:0000256" key="2">
    <source>
        <dbReference type="ARBA" id="ARBA00022553"/>
    </source>
</evidence>
<feature type="domain" description="DDHD" evidence="5">
    <location>
        <begin position="586"/>
        <end position="752"/>
    </location>
</feature>
<organism evidence="6 7">
    <name type="scientific">Hydra vulgaris</name>
    <name type="common">Hydra</name>
    <name type="synonym">Hydra attenuata</name>
    <dbReference type="NCBI Taxonomy" id="6087"/>
    <lineage>
        <taxon>Eukaryota</taxon>
        <taxon>Metazoa</taxon>
        <taxon>Cnidaria</taxon>
        <taxon>Hydrozoa</taxon>
        <taxon>Hydroidolina</taxon>
        <taxon>Anthoathecata</taxon>
        <taxon>Aplanulata</taxon>
        <taxon>Hydridae</taxon>
        <taxon>Hydra</taxon>
    </lineage>
</organism>
<evidence type="ECO:0000256" key="1">
    <source>
        <dbReference type="ARBA" id="ARBA00010316"/>
    </source>
</evidence>
<sequence>MLIKEYRIPLPLTLEEYKIAQLYMIQKKSRIESTGAGSGVEILENSPYQNGPGGSGQYTKKIYHVGNHLPGWLKSLLPKTALQVEEEAWNAYPYTKTRHTCPFVEKFSIDIETRYLADYGQTENVFNLSGSQRKEVEIDFVDPVSDVFPEKDYKKEEDPLFYVSKKTQRGPLNENWLADYKNGNSKSPVMCAYKLISVEFKYWGMQSKIEHFIHGGLRNPILVGHRQAWVWQDEWYGMTIEDIRLLEKQTQSELLKVMSDFSEHNDKLKIEPSIVAKAEDKPIANFNIALKESLEGKKTEMCTTNVKSDFDSDNESNDNSDEEDLIFYDALESLGENLLVNKQKSSNLNKFHSISLDPIIIKKHKVKPQVNTSLKSSNNHTLLFVLHGGGISEHEPENIHKWREFETLEKNLTNFCDKYYPELRSKLHIKLIECPLLANPIINSLRNLYLAPTSNPSVLKRNDSLPNSFPFCAVPGFILDSPAFQPALNDIVDKINKKYTKVVKELGQESLVEVHMVGDCIGGLLLFYSLQATTLNRYSVSLSGMEDSSSFKGSSVFTDKEIAPESKLSNSSAEDFEEYKSDVLHYDFVVKNVFAFGSPIGITVYKDKLVAKGFHPPRCDQFYNIFHPFDPMSSRIEPLIDKKFSKINPSIIPRHQSFPYTTNIESDWEISADDSTSFGSKLSICSNGFNEQINCLDGNINDFWWGDKRIDYILHCPAGVDKFPFNSLHQLCYNNYWESKDIVAFILWQIFDFEQYIPPPVVSDIGGSFFHQHPQEKWMKKKTKVKIKNMSPNHRANDIVVLCGSQTFIIGKFTYGPLDIATLNGEKVDIYITKSAQFNDWSFVANEVTDKHGKVLHPFQTDQPGVHSIRMVVRGDHSFVDCSLAILPPSTEAVVFSIDSSFLSSYSIFAKNPKVRGGAVDVVRHWQELGYLIIYVSSRLLFQKCQVTNWLSEHKFPFGIVSFGEHVTGDYQKHKIDFLKRLMNVWIVNGYSSHLADLKQSSLSIRSKNNHNLFFSLGSFGTNHRISSKEHSAEKKYSVNNDNRNTTHSLKRNTCLKDTHELHSVNSFS</sequence>
<gene>
    <name evidence="7 8" type="primary">LOC100202951</name>
</gene>
<dbReference type="Proteomes" id="UP001652625">
    <property type="component" value="Chromosome 10"/>
</dbReference>
<dbReference type="GeneID" id="100202951"/>
<dbReference type="Pfam" id="PF02862">
    <property type="entry name" value="DDHD"/>
    <property type="match status" value="1"/>
</dbReference>
<comment type="similarity">
    <text evidence="1">Belongs to the PtdIns transfer protein family. PI transfer class IIA subfamily.</text>
</comment>
<dbReference type="SUPFAM" id="SSF56784">
    <property type="entry name" value="HAD-like"/>
    <property type="match status" value="1"/>
</dbReference>
<dbReference type="Pfam" id="PF24695">
    <property type="entry name" value="PITM1-3"/>
    <property type="match status" value="1"/>
</dbReference>
<dbReference type="SUPFAM" id="SSF55961">
    <property type="entry name" value="Bet v1-like"/>
    <property type="match status" value="1"/>
</dbReference>
<dbReference type="InterPro" id="IPR055261">
    <property type="entry name" value="PI_transfer_N"/>
</dbReference>
<name>A0ABM4CNQ7_HYDVU</name>
<dbReference type="PROSITE" id="PS51043">
    <property type="entry name" value="DDHD"/>
    <property type="match status" value="1"/>
</dbReference>
<dbReference type="InterPro" id="IPR036412">
    <property type="entry name" value="HAD-like_sf"/>
</dbReference>
<dbReference type="PANTHER" id="PTHR10658">
    <property type="entry name" value="PHOSPHATIDYLINOSITOL TRANSFER PROTEIN"/>
    <property type="match status" value="1"/>
</dbReference>
<dbReference type="InterPro" id="IPR001666">
    <property type="entry name" value="PI_transfer"/>
</dbReference>
<dbReference type="InterPro" id="IPR031315">
    <property type="entry name" value="LNS2/PITP"/>
</dbReference>
<dbReference type="SMART" id="SM01127">
    <property type="entry name" value="DDHD"/>
    <property type="match status" value="1"/>
</dbReference>
<dbReference type="SMART" id="SM00775">
    <property type="entry name" value="LNS2"/>
    <property type="match status" value="1"/>
</dbReference>
<dbReference type="Gene3D" id="3.30.530.20">
    <property type="match status" value="1"/>
</dbReference>
<keyword evidence="3" id="KW-0106">Calcium</keyword>
<evidence type="ECO:0000256" key="4">
    <source>
        <dbReference type="SAM" id="MobiDB-lite"/>
    </source>
</evidence>
<dbReference type="PANTHER" id="PTHR10658:SF81">
    <property type="entry name" value="PROTEIN RETINAL DEGENERATION B"/>
    <property type="match status" value="1"/>
</dbReference>
<dbReference type="RefSeq" id="XP_065663454.1">
    <property type="nucleotide sequence ID" value="XM_065807382.1"/>
</dbReference>
<dbReference type="Pfam" id="PF02121">
    <property type="entry name" value="IP_trans"/>
    <property type="match status" value="1"/>
</dbReference>
<accession>A0ABM4CNQ7</accession>
<protein>
    <submittedName>
        <fullName evidence="7 8">Membrane-associated phosphatidylinositol transfer protein 2 isoform X3</fullName>
    </submittedName>
</protein>
<feature type="compositionally biased region" description="Polar residues" evidence="4">
    <location>
        <begin position="1038"/>
        <end position="1048"/>
    </location>
</feature>
<dbReference type="PRINTS" id="PR00391">
    <property type="entry name" value="PITRANSFER"/>
</dbReference>
<evidence type="ECO:0000256" key="3">
    <source>
        <dbReference type="ARBA" id="ARBA00022837"/>
    </source>
</evidence>
<dbReference type="RefSeq" id="XP_065663455.1">
    <property type="nucleotide sequence ID" value="XM_065807383.1"/>
</dbReference>
<feature type="region of interest" description="Disordered" evidence="4">
    <location>
        <begin position="1031"/>
        <end position="1052"/>
    </location>
</feature>
<keyword evidence="6" id="KW-1185">Reference proteome</keyword>
<evidence type="ECO:0000259" key="5">
    <source>
        <dbReference type="PROSITE" id="PS51043"/>
    </source>
</evidence>
<dbReference type="InterPro" id="IPR023393">
    <property type="entry name" value="START-like_dom_sf"/>
</dbReference>